<dbReference type="AlphaFoldDB" id="A0A2T4C5Z3"/>
<reference evidence="2 3" key="1">
    <citation type="submission" date="2016-07" db="EMBL/GenBank/DDBJ databases">
        <title>Multiple horizontal gene transfer events from other fungi enriched the ability of initially mycotrophic Trichoderma (Ascomycota) to feed on dead plant biomass.</title>
        <authorList>
            <consortium name="DOE Joint Genome Institute"/>
            <person name="Aerts A."/>
            <person name="Atanasova L."/>
            <person name="Chenthamara K."/>
            <person name="Zhang J."/>
            <person name="Grujic M."/>
            <person name="Henrissat B."/>
            <person name="Kuo A."/>
            <person name="Salamov A."/>
            <person name="Lipzen A."/>
            <person name="Labutti K."/>
            <person name="Barry K."/>
            <person name="Miao Y."/>
            <person name="Rahimi M.J."/>
            <person name="Shen Q."/>
            <person name="Grigoriev I.V."/>
            <person name="Kubicek C.P."/>
            <person name="Druzhinina I.S."/>
        </authorList>
    </citation>
    <scope>NUCLEOTIDE SEQUENCE [LARGE SCALE GENOMIC DNA]</scope>
    <source>
        <strain evidence="2 3">ATCC 18648</strain>
    </source>
</reference>
<name>A0A2T4C5Z3_TRILO</name>
<organism evidence="2 3">
    <name type="scientific">Trichoderma longibrachiatum ATCC 18648</name>
    <dbReference type="NCBI Taxonomy" id="983965"/>
    <lineage>
        <taxon>Eukaryota</taxon>
        <taxon>Fungi</taxon>
        <taxon>Dikarya</taxon>
        <taxon>Ascomycota</taxon>
        <taxon>Pezizomycotina</taxon>
        <taxon>Sordariomycetes</taxon>
        <taxon>Hypocreomycetidae</taxon>
        <taxon>Hypocreales</taxon>
        <taxon>Hypocreaceae</taxon>
        <taxon>Trichoderma</taxon>
    </lineage>
</organism>
<dbReference type="Proteomes" id="UP000240760">
    <property type="component" value="Unassembled WGS sequence"/>
</dbReference>
<sequence length="244" mass="27047">MMGSSFLGLDFATRSSASSIHMGFADGERPSTAQVYGRKRTKIVSLLLCFLTAPSTTQKLAHATSARSTTFTKSQRLGMKSSPSPSWSVAGHVAEREANRGIGPAMGVPTRSRYWRTGHSRKRQRQAAMLQYRDFGRGELAWGKTEKKLHAELMRSIERNHSGYSILLLLTPRIHDTYQVLPATTNIGGALWCHRSHMCQNAVDASPGHGPWAQQGWNLRGQRKTLTPAAGIYQWRSVSRLSLP</sequence>
<accession>A0A2T4C5Z3</accession>
<feature type="compositionally biased region" description="Polar residues" evidence="1">
    <location>
        <begin position="65"/>
        <end position="87"/>
    </location>
</feature>
<proteinExistence type="predicted"/>
<evidence type="ECO:0000313" key="2">
    <source>
        <dbReference type="EMBL" id="PTB76989.1"/>
    </source>
</evidence>
<feature type="region of interest" description="Disordered" evidence="1">
    <location>
        <begin position="65"/>
        <end position="89"/>
    </location>
</feature>
<gene>
    <name evidence="2" type="ORF">M440DRAFT_1240539</name>
</gene>
<protein>
    <submittedName>
        <fullName evidence="2">Uncharacterized protein</fullName>
    </submittedName>
</protein>
<evidence type="ECO:0000313" key="3">
    <source>
        <dbReference type="Proteomes" id="UP000240760"/>
    </source>
</evidence>
<dbReference type="EMBL" id="KZ679131">
    <property type="protein sequence ID" value="PTB76989.1"/>
    <property type="molecule type" value="Genomic_DNA"/>
</dbReference>
<keyword evidence="3" id="KW-1185">Reference proteome</keyword>
<evidence type="ECO:0000256" key="1">
    <source>
        <dbReference type="SAM" id="MobiDB-lite"/>
    </source>
</evidence>